<protein>
    <submittedName>
        <fullName evidence="2">Uncharacterized protein LOC108043486</fullName>
    </submittedName>
</protein>
<dbReference type="AlphaFoldDB" id="A0A6P4EHM2"/>
<proteinExistence type="predicted"/>
<organism evidence="2">
    <name type="scientific">Drosophila rhopaloa</name>
    <name type="common">Fruit fly</name>
    <dbReference type="NCBI Taxonomy" id="1041015"/>
    <lineage>
        <taxon>Eukaryota</taxon>
        <taxon>Metazoa</taxon>
        <taxon>Ecdysozoa</taxon>
        <taxon>Arthropoda</taxon>
        <taxon>Hexapoda</taxon>
        <taxon>Insecta</taxon>
        <taxon>Pterygota</taxon>
        <taxon>Neoptera</taxon>
        <taxon>Endopterygota</taxon>
        <taxon>Diptera</taxon>
        <taxon>Brachycera</taxon>
        <taxon>Muscomorpha</taxon>
        <taxon>Ephydroidea</taxon>
        <taxon>Drosophilidae</taxon>
        <taxon>Drosophila</taxon>
        <taxon>Sophophora</taxon>
    </lineage>
</organism>
<keyword evidence="1" id="KW-0732">Signal</keyword>
<evidence type="ECO:0000313" key="2">
    <source>
        <dbReference type="RefSeq" id="XP_016977702.1"/>
    </source>
</evidence>
<dbReference type="RefSeq" id="XP_016977702.1">
    <property type="nucleotide sequence ID" value="XM_017122213.1"/>
</dbReference>
<dbReference type="OrthoDB" id="7869941at2759"/>
<feature type="signal peptide" evidence="1">
    <location>
        <begin position="1"/>
        <end position="20"/>
    </location>
</feature>
<dbReference type="GeneID" id="108043486"/>
<gene>
    <name evidence="2" type="primary">LOC108043486</name>
</gene>
<accession>A0A6P4EHM2</accession>
<name>A0A6P4EHM2_DRORH</name>
<feature type="chain" id="PRO_5028400877" evidence="1">
    <location>
        <begin position="21"/>
        <end position="137"/>
    </location>
</feature>
<reference evidence="2" key="1">
    <citation type="submission" date="2025-08" db="UniProtKB">
        <authorList>
            <consortium name="RefSeq"/>
        </authorList>
    </citation>
    <scope>IDENTIFICATION</scope>
</reference>
<evidence type="ECO:0000256" key="1">
    <source>
        <dbReference type="SAM" id="SignalP"/>
    </source>
</evidence>
<sequence>MLVQQLVILILLLLYNQTTAMYSCAECSAIEENVGFDCHPDDRKFVSVRNSQNESAYPNCVPNRYEITSPIQHYCCFWSPELGCSILLGKRQLTYKVACTQCEDCPGRWSGAKNTIPGHKFLTGLWPIVIVLIDLQN</sequence>
<dbReference type="RefSeq" id="XP_016977702.2">
    <property type="nucleotide sequence ID" value="XM_017122213.2"/>
</dbReference>